<feature type="region of interest" description="Disordered" evidence="2">
    <location>
        <begin position="1"/>
        <end position="33"/>
    </location>
</feature>
<reference evidence="4 5" key="1">
    <citation type="journal article" date="2003" name="Genome Res.">
        <title>Comparative complete genome sequence analysis of the amino acid replacements responsible for the thermostability of Corynebacterium efficiens.</title>
        <authorList>
            <person name="Nishio Y."/>
            <person name="Nakamura Y."/>
            <person name="Kawarabayasi Y."/>
            <person name="Usuda Y."/>
            <person name="Kimura E."/>
            <person name="Sugimoto S."/>
            <person name="Matsui K."/>
            <person name="Yamagishi A."/>
            <person name="Kikuchi H."/>
            <person name="Ikeo K."/>
            <person name="Gojobori T."/>
        </authorList>
    </citation>
    <scope>NUCLEOTIDE SEQUENCE [LARGE SCALE GENOMIC DNA]</scope>
    <source>
        <strain evidence="5">DSM 44549 / YS-314 / AJ 12310 / JCM 11189 / NBRC 100395</strain>
    </source>
</reference>
<dbReference type="CDD" id="cd00592">
    <property type="entry name" value="HTH_MerR-like"/>
    <property type="match status" value="1"/>
</dbReference>
<organism evidence="4 5">
    <name type="scientific">Corynebacterium efficiens (strain DSM 44549 / YS-314 / AJ 12310 / JCM 11189 / NBRC 100395)</name>
    <dbReference type="NCBI Taxonomy" id="196164"/>
    <lineage>
        <taxon>Bacteria</taxon>
        <taxon>Bacillati</taxon>
        <taxon>Actinomycetota</taxon>
        <taxon>Actinomycetes</taxon>
        <taxon>Mycobacteriales</taxon>
        <taxon>Corynebacteriaceae</taxon>
        <taxon>Corynebacterium</taxon>
    </lineage>
</organism>
<feature type="domain" description="HTH merR-type" evidence="3">
    <location>
        <begin position="47"/>
        <end position="109"/>
    </location>
</feature>
<dbReference type="SUPFAM" id="SSF46955">
    <property type="entry name" value="Putative DNA-binding domain"/>
    <property type="match status" value="1"/>
</dbReference>
<dbReference type="SMART" id="SM00422">
    <property type="entry name" value="HTH_MERR"/>
    <property type="match status" value="1"/>
</dbReference>
<dbReference type="KEGG" id="cef:CE1574"/>
<name>Q8FTJ4_COREF</name>
<dbReference type="InterPro" id="IPR009061">
    <property type="entry name" value="DNA-bd_dom_put_sf"/>
</dbReference>
<evidence type="ECO:0000259" key="3">
    <source>
        <dbReference type="PROSITE" id="PS50937"/>
    </source>
</evidence>
<protein>
    <recommendedName>
        <fullName evidence="3">HTH merR-type domain-containing protein</fullName>
    </recommendedName>
</protein>
<dbReference type="GO" id="GO:0003700">
    <property type="term" value="F:DNA-binding transcription factor activity"/>
    <property type="evidence" value="ECO:0007669"/>
    <property type="project" value="InterPro"/>
</dbReference>
<dbReference type="Pfam" id="PF13411">
    <property type="entry name" value="MerR_1"/>
    <property type="match status" value="1"/>
</dbReference>
<dbReference type="EMBL" id="BA000035">
    <property type="protein sequence ID" value="BAC18384.1"/>
    <property type="molecule type" value="Genomic_DNA"/>
</dbReference>
<keyword evidence="1" id="KW-0238">DNA-binding</keyword>
<dbReference type="Gene3D" id="1.10.1660.10">
    <property type="match status" value="1"/>
</dbReference>
<proteinExistence type="predicted"/>
<dbReference type="OrthoDB" id="3191171at2"/>
<evidence type="ECO:0000313" key="4">
    <source>
        <dbReference type="EMBL" id="BAC18384.1"/>
    </source>
</evidence>
<feature type="compositionally biased region" description="Polar residues" evidence="2">
    <location>
        <begin position="18"/>
        <end position="27"/>
    </location>
</feature>
<dbReference type="PANTHER" id="PTHR30204:SF89">
    <property type="entry name" value="HTH MERR-TYPE DOMAIN-CONTAINING PROTEIN"/>
    <property type="match status" value="1"/>
</dbReference>
<dbReference type="STRING" id="196164.gene:10741993"/>
<dbReference type="Proteomes" id="UP000001409">
    <property type="component" value="Chromosome"/>
</dbReference>
<dbReference type="eggNOG" id="COG0789">
    <property type="taxonomic scope" value="Bacteria"/>
</dbReference>
<evidence type="ECO:0000256" key="2">
    <source>
        <dbReference type="SAM" id="MobiDB-lite"/>
    </source>
</evidence>
<dbReference type="GO" id="GO:0003677">
    <property type="term" value="F:DNA binding"/>
    <property type="evidence" value="ECO:0007669"/>
    <property type="project" value="UniProtKB-KW"/>
</dbReference>
<dbReference type="HOGENOM" id="CLU_053650_0_0_11"/>
<dbReference type="InterPro" id="IPR047057">
    <property type="entry name" value="MerR_fam"/>
</dbReference>
<dbReference type="PANTHER" id="PTHR30204">
    <property type="entry name" value="REDOX-CYCLING DRUG-SENSING TRANSCRIPTIONAL ACTIVATOR SOXR"/>
    <property type="match status" value="1"/>
</dbReference>
<dbReference type="PROSITE" id="PS50937">
    <property type="entry name" value="HTH_MERR_2"/>
    <property type="match status" value="1"/>
</dbReference>
<sequence length="260" mass="28119">MSALRRTAADLNSGAPASDSSGATQSPRAAKKNKTMSIGVVLERLHAEFPDVTVSKIRFLESEGLITPERTASGYRRFTESDVERLRYILVTQRDNYLPLKVIREQLEAMDNGSVTAILGAGASEPLVSPEKFRAPALTRLTDSDVAEKAGVTVETIAELVSAKLIKPDAAGFFTHDDVLIANTAAALREMGFDLHQLRSLGNTATRQADLITQVADPVARGKSDVARQRAEELAQQMCSLVVSLHASLVKNATREQLGY</sequence>
<evidence type="ECO:0000256" key="1">
    <source>
        <dbReference type="ARBA" id="ARBA00023125"/>
    </source>
</evidence>
<evidence type="ECO:0000313" key="5">
    <source>
        <dbReference type="Proteomes" id="UP000001409"/>
    </source>
</evidence>
<dbReference type="InterPro" id="IPR000551">
    <property type="entry name" value="MerR-type_HTH_dom"/>
</dbReference>
<accession>Q8FTJ4</accession>
<dbReference type="AlphaFoldDB" id="Q8FTJ4"/>
<keyword evidence="5" id="KW-1185">Reference proteome</keyword>